<dbReference type="GO" id="GO:0005524">
    <property type="term" value="F:ATP binding"/>
    <property type="evidence" value="ECO:0007669"/>
    <property type="project" value="InterPro"/>
</dbReference>
<dbReference type="GO" id="GO:0006508">
    <property type="term" value="P:proteolysis"/>
    <property type="evidence" value="ECO:0007669"/>
    <property type="project" value="InterPro"/>
</dbReference>
<evidence type="ECO:0000259" key="1">
    <source>
        <dbReference type="PROSITE" id="PS50990"/>
    </source>
</evidence>
<dbReference type="GO" id="GO:0008233">
    <property type="term" value="F:peptidase activity"/>
    <property type="evidence" value="ECO:0007669"/>
    <property type="project" value="InterPro"/>
</dbReference>
<reference evidence="2" key="1">
    <citation type="submission" date="2018-06" db="EMBL/GenBank/DDBJ databases">
        <authorList>
            <person name="Zhirakovskaya E."/>
        </authorList>
    </citation>
    <scope>NUCLEOTIDE SEQUENCE</scope>
</reference>
<organism evidence="2">
    <name type="scientific">hydrothermal vent metagenome</name>
    <dbReference type="NCBI Taxonomy" id="652676"/>
    <lineage>
        <taxon>unclassified sequences</taxon>
        <taxon>metagenomes</taxon>
        <taxon>ecological metagenomes</taxon>
    </lineage>
</organism>
<feature type="domain" description="Peptidase C39" evidence="1">
    <location>
        <begin position="8"/>
        <end position="138"/>
    </location>
</feature>
<name>A0A3B1DBB7_9ZZZZ</name>
<dbReference type="EMBL" id="UOGI01000264">
    <property type="protein sequence ID" value="VAX34143.1"/>
    <property type="molecule type" value="Genomic_DNA"/>
</dbReference>
<sequence length="143" mass="16459">MLSVPFFPQDAYQCGPVSLAEVFNFWGVKVTPRKIAGDIFKARLKGTLSMDMLLYPRRAGFKASVYKGGMEDIRDRIQQGYPLIVLVDFGFYVIEKNHFMVVVGYNNDGIFTHSGKEKEKFFTYSELHGIWEKTGYWTLLIKP</sequence>
<evidence type="ECO:0000313" key="2">
    <source>
        <dbReference type="EMBL" id="VAX34143.1"/>
    </source>
</evidence>
<dbReference type="Gene3D" id="3.90.70.10">
    <property type="entry name" value="Cysteine proteinases"/>
    <property type="match status" value="1"/>
</dbReference>
<protein>
    <recommendedName>
        <fullName evidence="1">Peptidase C39 domain-containing protein</fullName>
    </recommendedName>
</protein>
<dbReference type="GO" id="GO:0016020">
    <property type="term" value="C:membrane"/>
    <property type="evidence" value="ECO:0007669"/>
    <property type="project" value="InterPro"/>
</dbReference>
<gene>
    <name evidence="2" type="ORF">MNBD_NITROSPIRAE03-773</name>
</gene>
<dbReference type="Pfam" id="PF13529">
    <property type="entry name" value="Peptidase_C39_2"/>
    <property type="match status" value="1"/>
</dbReference>
<proteinExistence type="predicted"/>
<dbReference type="InterPro" id="IPR005074">
    <property type="entry name" value="Peptidase_C39"/>
</dbReference>
<accession>A0A3B1DBB7</accession>
<dbReference type="PROSITE" id="PS50990">
    <property type="entry name" value="PEPTIDASE_C39"/>
    <property type="match status" value="1"/>
</dbReference>
<dbReference type="InterPro" id="IPR039564">
    <property type="entry name" value="Peptidase_C39-like"/>
</dbReference>
<dbReference type="AlphaFoldDB" id="A0A3B1DBB7"/>